<feature type="region of interest" description="Disordered" evidence="1">
    <location>
        <begin position="681"/>
        <end position="711"/>
    </location>
</feature>
<dbReference type="Pfam" id="PF04468">
    <property type="entry name" value="PSP1"/>
    <property type="match status" value="1"/>
</dbReference>
<evidence type="ECO:0000313" key="4">
    <source>
        <dbReference type="Proteomes" id="UP000815677"/>
    </source>
</evidence>
<feature type="compositionally biased region" description="Gly residues" evidence="1">
    <location>
        <begin position="425"/>
        <end position="435"/>
    </location>
</feature>
<feature type="compositionally biased region" description="Low complexity" evidence="1">
    <location>
        <begin position="7"/>
        <end position="20"/>
    </location>
</feature>
<organism evidence="3 4">
    <name type="scientific">Mycena chlorophos</name>
    <name type="common">Agaric fungus</name>
    <name type="synonym">Agaricus chlorophos</name>
    <dbReference type="NCBI Taxonomy" id="658473"/>
    <lineage>
        <taxon>Eukaryota</taxon>
        <taxon>Fungi</taxon>
        <taxon>Dikarya</taxon>
        <taxon>Basidiomycota</taxon>
        <taxon>Agaricomycotina</taxon>
        <taxon>Agaricomycetes</taxon>
        <taxon>Agaricomycetidae</taxon>
        <taxon>Agaricales</taxon>
        <taxon>Marasmiineae</taxon>
        <taxon>Mycenaceae</taxon>
        <taxon>Mycena</taxon>
    </lineage>
</organism>
<feature type="compositionally biased region" description="Acidic residues" evidence="1">
    <location>
        <begin position="341"/>
        <end position="358"/>
    </location>
</feature>
<dbReference type="PROSITE" id="PS51411">
    <property type="entry name" value="PSP1_C"/>
    <property type="match status" value="1"/>
</dbReference>
<evidence type="ECO:0000313" key="3">
    <source>
        <dbReference type="EMBL" id="GAT52057.1"/>
    </source>
</evidence>
<feature type="compositionally biased region" description="Gly residues" evidence="1">
    <location>
        <begin position="316"/>
        <end position="326"/>
    </location>
</feature>
<reference evidence="3" key="1">
    <citation type="submission" date="2014-09" db="EMBL/GenBank/DDBJ databases">
        <title>Genome sequence of the luminous mushroom Mycena chlorophos for searching fungal bioluminescence genes.</title>
        <authorList>
            <person name="Tanaka Y."/>
            <person name="Kasuga D."/>
            <person name="Oba Y."/>
            <person name="Hase S."/>
            <person name="Sato K."/>
            <person name="Oba Y."/>
            <person name="Sakakibara Y."/>
        </authorList>
    </citation>
    <scope>NUCLEOTIDE SEQUENCE</scope>
</reference>
<feature type="compositionally biased region" description="Low complexity" evidence="1">
    <location>
        <begin position="387"/>
        <end position="402"/>
    </location>
</feature>
<feature type="compositionally biased region" description="Gly residues" evidence="1">
    <location>
        <begin position="120"/>
        <end position="129"/>
    </location>
</feature>
<feature type="region of interest" description="Disordered" evidence="1">
    <location>
        <begin position="263"/>
        <end position="291"/>
    </location>
</feature>
<feature type="compositionally biased region" description="Polar residues" evidence="1">
    <location>
        <begin position="92"/>
        <end position="109"/>
    </location>
</feature>
<feature type="compositionally biased region" description="Pro residues" evidence="1">
    <location>
        <begin position="42"/>
        <end position="56"/>
    </location>
</feature>
<dbReference type="NCBIfam" id="NF041131">
    <property type="entry name" value="RicT_YaaT_fam"/>
    <property type="match status" value="1"/>
</dbReference>
<dbReference type="Proteomes" id="UP000815677">
    <property type="component" value="Unassembled WGS sequence"/>
</dbReference>
<feature type="region of interest" description="Disordered" evidence="1">
    <location>
        <begin position="311"/>
        <end position="610"/>
    </location>
</feature>
<feature type="region of interest" description="Disordered" evidence="1">
    <location>
        <begin position="1"/>
        <end position="174"/>
    </location>
</feature>
<dbReference type="PANTHER" id="PTHR43830:SF3">
    <property type="entry name" value="PROTEIN PSP1"/>
    <property type="match status" value="1"/>
</dbReference>
<keyword evidence="4" id="KW-1185">Reference proteome</keyword>
<feature type="compositionally biased region" description="Low complexity" evidence="1">
    <location>
        <begin position="564"/>
        <end position="579"/>
    </location>
</feature>
<name>A0ABQ0LNG7_MYCCL</name>
<evidence type="ECO:0000256" key="1">
    <source>
        <dbReference type="SAM" id="MobiDB-lite"/>
    </source>
</evidence>
<feature type="domain" description="PSP1 C-terminal" evidence="2">
    <location>
        <begin position="714"/>
        <end position="799"/>
    </location>
</feature>
<dbReference type="PANTHER" id="PTHR43830">
    <property type="entry name" value="PROTEIN PSP1"/>
    <property type="match status" value="1"/>
</dbReference>
<feature type="compositionally biased region" description="Polar residues" evidence="1">
    <location>
        <begin position="500"/>
        <end position="511"/>
    </location>
</feature>
<feature type="compositionally biased region" description="Basic and acidic residues" evidence="1">
    <location>
        <begin position="268"/>
        <end position="279"/>
    </location>
</feature>
<feature type="compositionally biased region" description="Acidic residues" evidence="1">
    <location>
        <begin position="134"/>
        <end position="146"/>
    </location>
</feature>
<dbReference type="EMBL" id="DF847554">
    <property type="protein sequence ID" value="GAT52057.1"/>
    <property type="molecule type" value="Genomic_DNA"/>
</dbReference>
<protein>
    <recommendedName>
        <fullName evidence="2">PSP1 C-terminal domain-containing protein</fullName>
    </recommendedName>
</protein>
<proteinExistence type="predicted"/>
<feature type="compositionally biased region" description="Low complexity" evidence="1">
    <location>
        <begin position="587"/>
        <end position="604"/>
    </location>
</feature>
<feature type="compositionally biased region" description="Low complexity" evidence="1">
    <location>
        <begin position="110"/>
        <end position="119"/>
    </location>
</feature>
<gene>
    <name evidence="3" type="ORF">MCHLO_09145</name>
</gene>
<dbReference type="InterPro" id="IPR047767">
    <property type="entry name" value="PSP1-like"/>
</dbReference>
<accession>A0ABQ0LNG7</accession>
<evidence type="ECO:0000259" key="2">
    <source>
        <dbReference type="PROSITE" id="PS51411"/>
    </source>
</evidence>
<dbReference type="InterPro" id="IPR007557">
    <property type="entry name" value="PSP1_C"/>
</dbReference>
<feature type="compositionally biased region" description="Polar residues" evidence="1">
    <location>
        <begin position="450"/>
        <end position="463"/>
    </location>
</feature>
<sequence>MADDNASSTNNGNGNGSTTTAQAPSQSPGPGEQQRRHRFLPPTSPVEPVPARPPSHSPLSHGHRAASQPPHPASGFASPPLVPASLSGDGGSASTRSPSAWSHGQQQMLSSVRSASFSSSGGGGGGRGTFGSTFEDDELVDPDDELYDARYGSPYGRGRNPASHAPIDLSRSRSHSLATTGAIVGAGRFDSLSSSASSGVGIGIGGNAVGVGGGGVAGGGGGYNPNANFGRGIGSAANSFVTSNLYGNNAYAGHNNLYPGSRWGNANRRRDDHGRDRENTSPFMRDVGSLVLDDGPGSSFRELWERERAGSSSSGLGLGLGGGGSSYGSSSGGRYAHQYGEYEDDYGIGDDGEEDEYDYGPGGWESGATSRRHSVSGAVSVPPHPHPMQYQQQHQPVQQLQPRARVSGFNAPEQPGTGPTDSPGAGYGRRGGGGLLLSDDDLEGALGHLSLNTNTAHSHSHSQYPAAGAGPLSPLSPTNAGRGRYLDQQQAEHEQGLPRSLSQQRSSTGLAQGQGQGHGVGKDWADAYFSPQAGGGPPSPVLGRGGAPTRASYAAHPHAHQPHPTHLPHQQQHLPPHAHPAQHQHQHAPPQQQQQQQSHQPQLQGKGIPLHAVPPDWPLYIVEFKAGRTDLFYLPPDSKSGAEPASIRVGDLVIVEADRGKDLGKVINDSITIGEVEAYWAQGRGGPQPSSSPPTSPTDPSSSSSSSKKEISPKMIYGKAGAGDAQLLVAKMQDELKALALCQTKVRAKKLPMEVVDAEYQWDRRKLTFYFVAEKRIDFRELVRELFRLYKTRIWMAALSGSVGGGGGFEA</sequence>